<evidence type="ECO:0000256" key="7">
    <source>
        <dbReference type="ARBA" id="ARBA00023242"/>
    </source>
</evidence>
<feature type="compositionally biased region" description="Basic and acidic residues" evidence="8">
    <location>
        <begin position="239"/>
        <end position="258"/>
    </location>
</feature>
<reference evidence="10 11" key="1">
    <citation type="submission" date="2018-02" db="EMBL/GenBank/DDBJ databases">
        <title>The genomes of Aspergillus section Nigri reveals drivers in fungal speciation.</title>
        <authorList>
            <consortium name="DOE Joint Genome Institute"/>
            <person name="Vesth T.C."/>
            <person name="Nybo J."/>
            <person name="Theobald S."/>
            <person name="Brandl J."/>
            <person name="Frisvad J.C."/>
            <person name="Nielsen K.F."/>
            <person name="Lyhne E.K."/>
            <person name="Kogle M.E."/>
            <person name="Kuo A."/>
            <person name="Riley R."/>
            <person name="Clum A."/>
            <person name="Nolan M."/>
            <person name="Lipzen A."/>
            <person name="Salamov A."/>
            <person name="Henrissat B."/>
            <person name="Wiebenga A."/>
            <person name="De vries R.P."/>
            <person name="Grigoriev I.V."/>
            <person name="Mortensen U.H."/>
            <person name="Andersen M.R."/>
            <person name="Baker S.E."/>
        </authorList>
    </citation>
    <scope>NUCLEOTIDE SEQUENCE [LARGE SCALE GENOMIC DNA]</scope>
    <source>
        <strain evidence="10 11">CBS 121057</strain>
    </source>
</reference>
<sequence>MSPTKAKPKRNPRRAVKDQWEEQQLMTSAKSQLVNLDLVQLLANPQAWDCLEENEKQEILKLLPDNAHPDPSSLPDDPQAKIPPPPQSFLRYSNEWRDGIRHFQLDLEDGHYDPAWQRQANQAMQERAAGKFDKFKEEEFEQFWGQKQKMDRTLVAGQSSQVKLKTLTDNGAIQEGDVWKYSRCFSKGPAKILVEKEVKIVKIDGARLSFVMPPGQRVFLTALSGPSKPNQEQSQESIDGLKADGEVVDKEAADKEVVDGQQESSAAETDSGEHSHTSETTEAGSSNKRKPEFEHGDCKRQRSQPPEPNGQVESSTEPTENTTDVSAETISPSTTAETVSATEGADSSAKSSDKPESGEEGSGSRSQSAPEPAQESTQVSTPANNTNDNIDEILVENIRGLTELSAKIIEADGRVTKCPNGNAWKEFRAYRNNQDMGSLWEVRHTWFQRGK</sequence>
<evidence type="ECO:0000256" key="5">
    <source>
        <dbReference type="ARBA" id="ARBA00023015"/>
    </source>
</evidence>
<dbReference type="GO" id="GO:0008270">
    <property type="term" value="F:zinc ion binding"/>
    <property type="evidence" value="ECO:0007669"/>
    <property type="project" value="UniProtKB-KW"/>
</dbReference>
<dbReference type="Pfam" id="PF13919">
    <property type="entry name" value="ASXH"/>
    <property type="match status" value="1"/>
</dbReference>
<dbReference type="Proteomes" id="UP000248423">
    <property type="component" value="Unassembled WGS sequence"/>
</dbReference>
<dbReference type="VEuPathDB" id="FungiDB:BO78DRAFT_393738"/>
<dbReference type="GO" id="GO:0005634">
    <property type="term" value="C:nucleus"/>
    <property type="evidence" value="ECO:0007669"/>
    <property type="project" value="UniProtKB-SubCell"/>
</dbReference>
<feature type="domain" description="DEUBAD" evidence="9">
    <location>
        <begin position="29"/>
        <end position="149"/>
    </location>
</feature>
<evidence type="ECO:0000313" key="10">
    <source>
        <dbReference type="EMBL" id="PYI10763.1"/>
    </source>
</evidence>
<keyword evidence="3" id="KW-0863">Zinc-finger</keyword>
<feature type="compositionally biased region" description="Polar residues" evidence="8">
    <location>
        <begin position="374"/>
        <end position="388"/>
    </location>
</feature>
<dbReference type="STRING" id="1448318.A0A319FML8"/>
<feature type="compositionally biased region" description="Basic residues" evidence="8">
    <location>
        <begin position="1"/>
        <end position="14"/>
    </location>
</feature>
<proteinExistence type="predicted"/>
<evidence type="ECO:0000259" key="9">
    <source>
        <dbReference type="PROSITE" id="PS51916"/>
    </source>
</evidence>
<keyword evidence="11" id="KW-1185">Reference proteome</keyword>
<feature type="compositionally biased region" description="Basic and acidic residues" evidence="8">
    <location>
        <begin position="289"/>
        <end position="300"/>
    </location>
</feature>
<accession>A0A319FML8</accession>
<keyword evidence="4" id="KW-0862">Zinc</keyword>
<evidence type="ECO:0000256" key="2">
    <source>
        <dbReference type="ARBA" id="ARBA00022723"/>
    </source>
</evidence>
<comment type="subcellular location">
    <subcellularLocation>
        <location evidence="1">Nucleus</location>
    </subcellularLocation>
</comment>
<evidence type="ECO:0000256" key="1">
    <source>
        <dbReference type="ARBA" id="ARBA00004123"/>
    </source>
</evidence>
<keyword evidence="5" id="KW-0805">Transcription regulation</keyword>
<organism evidence="10 11">
    <name type="scientific">Aspergillus sclerotiicarbonarius (strain CBS 121057 / IBT 28362)</name>
    <dbReference type="NCBI Taxonomy" id="1448318"/>
    <lineage>
        <taxon>Eukaryota</taxon>
        <taxon>Fungi</taxon>
        <taxon>Dikarya</taxon>
        <taxon>Ascomycota</taxon>
        <taxon>Pezizomycotina</taxon>
        <taxon>Eurotiomycetes</taxon>
        <taxon>Eurotiomycetidae</taxon>
        <taxon>Eurotiales</taxon>
        <taxon>Aspergillaceae</taxon>
        <taxon>Aspergillus</taxon>
        <taxon>Aspergillus subgen. Circumdati</taxon>
    </lineage>
</organism>
<name>A0A319FML8_ASPSB</name>
<dbReference type="InterPro" id="IPR028020">
    <property type="entry name" value="ASX_DEUBAD_dom"/>
</dbReference>
<protein>
    <recommendedName>
        <fullName evidence="9">DEUBAD domain-containing protein</fullName>
    </recommendedName>
</protein>
<evidence type="ECO:0000256" key="4">
    <source>
        <dbReference type="ARBA" id="ARBA00022833"/>
    </source>
</evidence>
<dbReference type="OrthoDB" id="2289918at2759"/>
<evidence type="ECO:0000256" key="8">
    <source>
        <dbReference type="SAM" id="MobiDB-lite"/>
    </source>
</evidence>
<evidence type="ECO:0000256" key="3">
    <source>
        <dbReference type="ARBA" id="ARBA00022771"/>
    </source>
</evidence>
<keyword evidence="7" id="KW-0539">Nucleus</keyword>
<gene>
    <name evidence="10" type="ORF">BO78DRAFT_393738</name>
</gene>
<feature type="compositionally biased region" description="Polar residues" evidence="8">
    <location>
        <begin position="311"/>
        <end position="341"/>
    </location>
</feature>
<evidence type="ECO:0000256" key="6">
    <source>
        <dbReference type="ARBA" id="ARBA00023163"/>
    </source>
</evidence>
<keyword evidence="2" id="KW-0479">Metal-binding</keyword>
<feature type="region of interest" description="Disordered" evidence="8">
    <location>
        <begin position="1"/>
        <end position="21"/>
    </location>
</feature>
<dbReference type="InterPro" id="IPR044867">
    <property type="entry name" value="DEUBAD_dom"/>
</dbReference>
<feature type="compositionally biased region" description="Polar residues" evidence="8">
    <location>
        <begin position="227"/>
        <end position="237"/>
    </location>
</feature>
<feature type="region of interest" description="Disordered" evidence="8">
    <location>
        <begin position="222"/>
        <end position="388"/>
    </location>
</feature>
<dbReference type="PROSITE" id="PS51916">
    <property type="entry name" value="DEUBAD"/>
    <property type="match status" value="1"/>
</dbReference>
<dbReference type="AlphaFoldDB" id="A0A319FML8"/>
<feature type="region of interest" description="Disordered" evidence="8">
    <location>
        <begin position="62"/>
        <end position="87"/>
    </location>
</feature>
<keyword evidence="6" id="KW-0804">Transcription</keyword>
<evidence type="ECO:0000313" key="11">
    <source>
        <dbReference type="Proteomes" id="UP000248423"/>
    </source>
</evidence>
<dbReference type="EMBL" id="KZ826320">
    <property type="protein sequence ID" value="PYI10763.1"/>
    <property type="molecule type" value="Genomic_DNA"/>
</dbReference>